<evidence type="ECO:0000313" key="1">
    <source>
        <dbReference type="Proteomes" id="UP000887580"/>
    </source>
</evidence>
<dbReference type="Proteomes" id="UP000887580">
    <property type="component" value="Unplaced"/>
</dbReference>
<protein>
    <submittedName>
        <fullName evidence="2">Uncharacterized protein</fullName>
    </submittedName>
</protein>
<reference evidence="2" key="1">
    <citation type="submission" date="2022-11" db="UniProtKB">
        <authorList>
            <consortium name="WormBaseParasite"/>
        </authorList>
    </citation>
    <scope>IDENTIFICATION</scope>
</reference>
<name>A0AC35FP55_9BILA</name>
<evidence type="ECO:0000313" key="2">
    <source>
        <dbReference type="WBParaSite" id="PS1159_v2.g19478.t1"/>
    </source>
</evidence>
<organism evidence="1 2">
    <name type="scientific">Panagrolaimus sp. PS1159</name>
    <dbReference type="NCBI Taxonomy" id="55785"/>
    <lineage>
        <taxon>Eukaryota</taxon>
        <taxon>Metazoa</taxon>
        <taxon>Ecdysozoa</taxon>
        <taxon>Nematoda</taxon>
        <taxon>Chromadorea</taxon>
        <taxon>Rhabditida</taxon>
        <taxon>Tylenchina</taxon>
        <taxon>Panagrolaimomorpha</taxon>
        <taxon>Panagrolaimoidea</taxon>
        <taxon>Panagrolaimidae</taxon>
        <taxon>Panagrolaimus</taxon>
    </lineage>
</organism>
<sequence>MTEDELLPFLCAKYEKGRGQFWAIVEIINFSKNKELPFKHIYQIYYYLYQSVLDEKALRGIFNADPSKFARNIFFDEKEIFKVRGTNPDFFVSLANPDVDYVPPKIREQERKLIFSKLENQGNV</sequence>
<proteinExistence type="predicted"/>
<dbReference type="WBParaSite" id="PS1159_v2.g19478.t1">
    <property type="protein sequence ID" value="PS1159_v2.g19478.t1"/>
    <property type="gene ID" value="PS1159_v2.g19478"/>
</dbReference>
<accession>A0AC35FP55</accession>